<feature type="region of interest" description="Disordered" evidence="1">
    <location>
        <begin position="1"/>
        <end position="214"/>
    </location>
</feature>
<evidence type="ECO:0000313" key="3">
    <source>
        <dbReference type="Proteomes" id="UP000023152"/>
    </source>
</evidence>
<feature type="compositionally biased region" description="Basic and acidic residues" evidence="1">
    <location>
        <begin position="122"/>
        <end position="131"/>
    </location>
</feature>
<evidence type="ECO:0000256" key="1">
    <source>
        <dbReference type="SAM" id="MobiDB-lite"/>
    </source>
</evidence>
<evidence type="ECO:0000313" key="2">
    <source>
        <dbReference type="EMBL" id="ETO19936.1"/>
    </source>
</evidence>
<dbReference type="InterPro" id="IPR004353">
    <property type="entry name" value="Mon1"/>
</dbReference>
<comment type="caution">
    <text evidence="2">The sequence shown here is derived from an EMBL/GenBank/DDBJ whole genome shotgun (WGS) entry which is preliminary data.</text>
</comment>
<organism evidence="2 3">
    <name type="scientific">Reticulomyxa filosa</name>
    <dbReference type="NCBI Taxonomy" id="46433"/>
    <lineage>
        <taxon>Eukaryota</taxon>
        <taxon>Sar</taxon>
        <taxon>Rhizaria</taxon>
        <taxon>Retaria</taxon>
        <taxon>Foraminifera</taxon>
        <taxon>Monothalamids</taxon>
        <taxon>Reticulomyxidae</taxon>
        <taxon>Reticulomyxa</taxon>
    </lineage>
</organism>
<proteinExistence type="predicted"/>
<dbReference type="AlphaFoldDB" id="X6N1L5"/>
<gene>
    <name evidence="2" type="ORF">RFI_17285</name>
</gene>
<feature type="compositionally biased region" description="Basic and acidic residues" evidence="1">
    <location>
        <begin position="106"/>
        <end position="115"/>
    </location>
</feature>
<dbReference type="Proteomes" id="UP000023152">
    <property type="component" value="Unassembled WGS sequence"/>
</dbReference>
<reference evidence="2 3" key="1">
    <citation type="journal article" date="2013" name="Curr. Biol.">
        <title>The Genome of the Foraminiferan Reticulomyxa filosa.</title>
        <authorList>
            <person name="Glockner G."/>
            <person name="Hulsmann N."/>
            <person name="Schleicher M."/>
            <person name="Noegel A.A."/>
            <person name="Eichinger L."/>
            <person name="Gallinger C."/>
            <person name="Pawlowski J."/>
            <person name="Sierra R."/>
            <person name="Euteneuer U."/>
            <person name="Pillet L."/>
            <person name="Moustafa A."/>
            <person name="Platzer M."/>
            <person name="Groth M."/>
            <person name="Szafranski K."/>
            <person name="Schliwa M."/>
        </authorList>
    </citation>
    <scope>NUCLEOTIDE SEQUENCE [LARGE SCALE GENOMIC DNA]</scope>
</reference>
<feature type="compositionally biased region" description="Basic and acidic residues" evidence="1">
    <location>
        <begin position="161"/>
        <end position="195"/>
    </location>
</feature>
<dbReference type="PANTHER" id="PTHR13027">
    <property type="entry name" value="SAND PROTEIN-RELATED"/>
    <property type="match status" value="1"/>
</dbReference>
<feature type="compositionally biased region" description="Acidic residues" evidence="1">
    <location>
        <begin position="90"/>
        <end position="105"/>
    </location>
</feature>
<dbReference type="OrthoDB" id="272411at2759"/>
<feature type="compositionally biased region" description="Acidic residues" evidence="1">
    <location>
        <begin position="1"/>
        <end position="10"/>
    </location>
</feature>
<dbReference type="EMBL" id="ASPP01013127">
    <property type="protein sequence ID" value="ETO19936.1"/>
    <property type="molecule type" value="Genomic_DNA"/>
</dbReference>
<sequence length="305" mass="35378">MDISWDEEVDPNTSTLSSEKLRQKAAAHREYLQNASAETGSPEPIVSENENDDEVVEQERPRVRRPSDAEGEQKKKFFFRKEISAVPEEKAEEEEEEEEAVETMEELNKEEREAESVVASEQIKDTWKEASQDNDNNNNDNNNNNNKDNAMEMITTVDTHPSIEEKQKEKETEEAKIGREKEKDKEKDEKAKANEPTESGAKKKKSKKKRMPKFSYLNEQEQQEMKKFYSKEKHIFIVTWGGRPLYSRYGNLTAPNMISFMGVVSLIPSNIERVNPNEYDNIRGFTTGNLYTYYLIVYLYAIFAS</sequence>
<feature type="compositionally biased region" description="Basic residues" evidence="1">
    <location>
        <begin position="202"/>
        <end position="212"/>
    </location>
</feature>
<dbReference type="PANTHER" id="PTHR13027:SF7">
    <property type="entry name" value="VACUOLAR FUSION PROTEIN MON1 HOMOLOG"/>
    <property type="match status" value="1"/>
</dbReference>
<accession>X6N1L5</accession>
<feature type="compositionally biased region" description="Low complexity" evidence="1">
    <location>
        <begin position="133"/>
        <end position="148"/>
    </location>
</feature>
<protein>
    <submittedName>
        <fullName evidence="2">Uncharacterized protein</fullName>
    </submittedName>
</protein>
<dbReference type="GO" id="GO:0006623">
    <property type="term" value="P:protein targeting to vacuole"/>
    <property type="evidence" value="ECO:0007669"/>
    <property type="project" value="InterPro"/>
</dbReference>
<name>X6N1L5_RETFI</name>
<feature type="compositionally biased region" description="Basic and acidic residues" evidence="1">
    <location>
        <begin position="19"/>
        <end position="31"/>
    </location>
</feature>
<feature type="compositionally biased region" description="Basic and acidic residues" evidence="1">
    <location>
        <begin position="57"/>
        <end position="89"/>
    </location>
</feature>
<keyword evidence="3" id="KW-1185">Reference proteome</keyword>